<protein>
    <submittedName>
        <fullName evidence="1">Uncharacterized protein</fullName>
    </submittedName>
</protein>
<reference evidence="1" key="2">
    <citation type="journal article" date="2015" name="Data Brief">
        <title>Shoot transcriptome of the giant reed, Arundo donax.</title>
        <authorList>
            <person name="Barrero R.A."/>
            <person name="Guerrero F.D."/>
            <person name="Moolhuijzen P."/>
            <person name="Goolsby J.A."/>
            <person name="Tidwell J."/>
            <person name="Bellgard S.E."/>
            <person name="Bellgard M.I."/>
        </authorList>
    </citation>
    <scope>NUCLEOTIDE SEQUENCE</scope>
    <source>
        <tissue evidence="1">Shoot tissue taken approximately 20 cm above the soil surface</tissue>
    </source>
</reference>
<name>A0A0A9AVN2_ARUDO</name>
<proteinExistence type="predicted"/>
<reference evidence="1" key="1">
    <citation type="submission" date="2014-09" db="EMBL/GenBank/DDBJ databases">
        <authorList>
            <person name="Magalhaes I.L.F."/>
            <person name="Oliveira U."/>
            <person name="Santos F.R."/>
            <person name="Vidigal T.H.D.A."/>
            <person name="Brescovit A.D."/>
            <person name="Santos A.J."/>
        </authorList>
    </citation>
    <scope>NUCLEOTIDE SEQUENCE</scope>
    <source>
        <tissue evidence="1">Shoot tissue taken approximately 20 cm above the soil surface</tissue>
    </source>
</reference>
<organism evidence="1">
    <name type="scientific">Arundo donax</name>
    <name type="common">Giant reed</name>
    <name type="synonym">Donax arundinaceus</name>
    <dbReference type="NCBI Taxonomy" id="35708"/>
    <lineage>
        <taxon>Eukaryota</taxon>
        <taxon>Viridiplantae</taxon>
        <taxon>Streptophyta</taxon>
        <taxon>Embryophyta</taxon>
        <taxon>Tracheophyta</taxon>
        <taxon>Spermatophyta</taxon>
        <taxon>Magnoliopsida</taxon>
        <taxon>Liliopsida</taxon>
        <taxon>Poales</taxon>
        <taxon>Poaceae</taxon>
        <taxon>PACMAD clade</taxon>
        <taxon>Arundinoideae</taxon>
        <taxon>Arundineae</taxon>
        <taxon>Arundo</taxon>
    </lineage>
</organism>
<evidence type="ECO:0000313" key="1">
    <source>
        <dbReference type="EMBL" id="JAD51117.1"/>
    </source>
</evidence>
<dbReference type="EMBL" id="GBRH01246778">
    <property type="protein sequence ID" value="JAD51117.1"/>
    <property type="molecule type" value="Transcribed_RNA"/>
</dbReference>
<accession>A0A0A9AVN2</accession>
<dbReference type="AlphaFoldDB" id="A0A0A9AVN2"/>
<sequence length="22" mass="2686">MCRSVLQHFMMPKELNHTLNKQ</sequence>